<proteinExistence type="predicted"/>
<dbReference type="AlphaFoldDB" id="A0A9P1H651"/>
<protein>
    <submittedName>
        <fullName evidence="4">Uncharacterized protein</fullName>
    </submittedName>
</protein>
<keyword evidence="3" id="KW-0812">Transmembrane</keyword>
<keyword evidence="1" id="KW-0175">Coiled coil</keyword>
<dbReference type="Proteomes" id="UP000838763">
    <property type="component" value="Unassembled WGS sequence"/>
</dbReference>
<evidence type="ECO:0000313" key="5">
    <source>
        <dbReference type="Proteomes" id="UP000838763"/>
    </source>
</evidence>
<keyword evidence="3" id="KW-1133">Transmembrane helix</keyword>
<accession>A0A9P1H651</accession>
<feature type="region of interest" description="Disordered" evidence="2">
    <location>
        <begin position="224"/>
        <end position="265"/>
    </location>
</feature>
<feature type="coiled-coil region" evidence="1">
    <location>
        <begin position="421"/>
        <end position="448"/>
    </location>
</feature>
<sequence length="567" mass="63619">MDRDNDPHATASDIITYIGVPLAVLGVLPILYNTIVTLAALSKIKRMLRHSQLKALTRSDVVNRVIEVELPRYAVTPLDRLEQRDEYWSLSRHPSSIPGGSWTTFNWRTNAIGNKTQRVEYADQLRQPQVEVEFQELISYLLDLGAVPEPYGWRLLKTTGLWTPVGCALMMSPDGSHKALTVAPLDDSDGNLSLAVNWSSHWITRSHSSLPPYWVSIPAPQAAASEKAEKPSSSGSMPEPDPPASSAKSVDSDSKSVHKSLSDSVQEEANQNAYRSLSCHVSIHGLVTALPTDESGQTVPDNLYIDHLRISKISTNGIWFASAVTAFGTSGQTILWNYKIPDNILAFSRKDSVPCGVLEMLEIVTDNETPEWATKYDDMSQRLDMQMRKAAERTRELAKEHAMSPADRAKAMSERVRREGMEQLNDMRDRLRQDKERQEKRIGEAFQSPKWHATRVAEHTLRWLKNKSHVSEFLSVKEAAGTVLHRMILDGQFANAVCRLLDSWNAWTENAGMRKSDLEMLKEEQVVFSCASLLVSVIRDTGKTDMQVSVALDLQECLMLWKKVRLG</sequence>
<dbReference type="OrthoDB" id="3166386at2759"/>
<gene>
    <name evidence="4" type="ORF">PPNO1_LOCUS7084</name>
</gene>
<evidence type="ECO:0000256" key="3">
    <source>
        <dbReference type="SAM" id="Phobius"/>
    </source>
</evidence>
<reference evidence="4" key="1">
    <citation type="submission" date="2022-11" db="EMBL/GenBank/DDBJ databases">
        <authorList>
            <person name="Scott C."/>
            <person name="Bruce N."/>
        </authorList>
    </citation>
    <scope>NUCLEOTIDE SEQUENCE</scope>
</reference>
<evidence type="ECO:0000256" key="1">
    <source>
        <dbReference type="SAM" id="Coils"/>
    </source>
</evidence>
<evidence type="ECO:0000313" key="4">
    <source>
        <dbReference type="EMBL" id="CAI4217477.1"/>
    </source>
</evidence>
<name>A0A9P1H651_9PEZI</name>
<comment type="caution">
    <text evidence="4">The sequence shown here is derived from an EMBL/GenBank/DDBJ whole genome shotgun (WGS) entry which is preliminary data.</text>
</comment>
<feature type="compositionally biased region" description="Low complexity" evidence="2">
    <location>
        <begin position="224"/>
        <end position="236"/>
    </location>
</feature>
<dbReference type="EMBL" id="CALLCH030000016">
    <property type="protein sequence ID" value="CAI4217477.1"/>
    <property type="molecule type" value="Genomic_DNA"/>
</dbReference>
<feature type="transmembrane region" description="Helical" evidence="3">
    <location>
        <begin position="14"/>
        <end position="41"/>
    </location>
</feature>
<keyword evidence="5" id="KW-1185">Reference proteome</keyword>
<keyword evidence="3" id="KW-0472">Membrane</keyword>
<evidence type="ECO:0000256" key="2">
    <source>
        <dbReference type="SAM" id="MobiDB-lite"/>
    </source>
</evidence>
<organism evidence="4 5">
    <name type="scientific">Parascedosporium putredinis</name>
    <dbReference type="NCBI Taxonomy" id="1442378"/>
    <lineage>
        <taxon>Eukaryota</taxon>
        <taxon>Fungi</taxon>
        <taxon>Dikarya</taxon>
        <taxon>Ascomycota</taxon>
        <taxon>Pezizomycotina</taxon>
        <taxon>Sordariomycetes</taxon>
        <taxon>Hypocreomycetidae</taxon>
        <taxon>Microascales</taxon>
        <taxon>Microascaceae</taxon>
        <taxon>Parascedosporium</taxon>
    </lineage>
</organism>